<dbReference type="Proteomes" id="UP000309566">
    <property type="component" value="Unassembled WGS sequence"/>
</dbReference>
<dbReference type="EMBL" id="SRYX01000001">
    <property type="protein sequence ID" value="TGY41293.1"/>
    <property type="molecule type" value="Genomic_DNA"/>
</dbReference>
<organism evidence="1 2">
    <name type="scientific">Bacteroides caecimuris</name>
    <dbReference type="NCBI Taxonomy" id="1796613"/>
    <lineage>
        <taxon>Bacteria</taxon>
        <taxon>Pseudomonadati</taxon>
        <taxon>Bacteroidota</taxon>
        <taxon>Bacteroidia</taxon>
        <taxon>Bacteroidales</taxon>
        <taxon>Bacteroidaceae</taxon>
        <taxon>Bacteroides</taxon>
    </lineage>
</organism>
<reference evidence="1 2" key="1">
    <citation type="submission" date="2019-04" db="EMBL/GenBank/DDBJ databases">
        <title>Microbes associate with the intestines of laboratory mice.</title>
        <authorList>
            <person name="Navarre W."/>
            <person name="Wong E."/>
            <person name="Huang K."/>
            <person name="Tropini C."/>
            <person name="Ng K."/>
            <person name="Yu B."/>
        </authorList>
    </citation>
    <scope>NUCLEOTIDE SEQUENCE [LARGE SCALE GENOMIC DNA]</scope>
    <source>
        <strain evidence="1 2">NM63_1-25</strain>
    </source>
</reference>
<dbReference type="PROSITE" id="PS51257">
    <property type="entry name" value="PROKAR_LIPOPROTEIN"/>
    <property type="match status" value="1"/>
</dbReference>
<proteinExistence type="predicted"/>
<name>A0A4S2DK16_9BACE</name>
<evidence type="ECO:0008006" key="3">
    <source>
        <dbReference type="Google" id="ProtNLM"/>
    </source>
</evidence>
<comment type="caution">
    <text evidence="1">The sequence shown here is derived from an EMBL/GenBank/DDBJ whole genome shotgun (WGS) entry which is preliminary data.</text>
</comment>
<gene>
    <name evidence="1" type="ORF">E5353_00410</name>
</gene>
<protein>
    <recommendedName>
        <fullName evidence="3">Lipoprotein</fullName>
    </recommendedName>
</protein>
<dbReference type="AlphaFoldDB" id="A0A4S2DK16"/>
<dbReference type="RefSeq" id="WP_135998401.1">
    <property type="nucleotide sequence ID" value="NZ_SRYX01000001.1"/>
</dbReference>
<accession>A0A4S2DK16</accession>
<evidence type="ECO:0000313" key="2">
    <source>
        <dbReference type="Proteomes" id="UP000309566"/>
    </source>
</evidence>
<sequence length="181" mass="21674">MKKKCVQSGIVIIFCFSILFFSCRQGLNDNEIDPVVVTHAKALVDFYSLNCSLILKVYQYETKDCWLYVYRANWNDYFPDEEEPKRPSDLIKYKDKYIIFWIREKKELDEELLHEIFGISSVEELPKKPQGCIDHRVWYYLKDKHTNRSAFVQSEFGIPIMDIPGLSAFRRYTFHYDDIIR</sequence>
<evidence type="ECO:0000313" key="1">
    <source>
        <dbReference type="EMBL" id="TGY41293.1"/>
    </source>
</evidence>